<evidence type="ECO:0000256" key="1">
    <source>
        <dbReference type="SAM" id="MobiDB-lite"/>
    </source>
</evidence>
<dbReference type="AlphaFoldDB" id="X1AUX9"/>
<evidence type="ECO:0000313" key="2">
    <source>
        <dbReference type="EMBL" id="GAG86809.1"/>
    </source>
</evidence>
<sequence>MELVKRETCLEYFHRRLSEGWKCISLEGYNAVLLSPDGVRRTLDLRHDILTLRPNSDTSQGISQESPTQGTHYDLVDDAGTGDGDTTHVRQYGVPTCNTWGYDRYGLPNHTDEIGAIDKVTIFCRMRYVD</sequence>
<comment type="caution">
    <text evidence="2">The sequence shown here is derived from an EMBL/GenBank/DDBJ whole genome shotgun (WGS) entry which is preliminary data.</text>
</comment>
<organism evidence="2">
    <name type="scientific">marine sediment metagenome</name>
    <dbReference type="NCBI Taxonomy" id="412755"/>
    <lineage>
        <taxon>unclassified sequences</taxon>
        <taxon>metagenomes</taxon>
        <taxon>ecological metagenomes</taxon>
    </lineage>
</organism>
<feature type="region of interest" description="Disordered" evidence="1">
    <location>
        <begin position="54"/>
        <end position="88"/>
    </location>
</feature>
<proteinExistence type="predicted"/>
<accession>X1AUX9</accession>
<gene>
    <name evidence="2" type="ORF">S01H4_34351</name>
</gene>
<dbReference type="EMBL" id="BART01018169">
    <property type="protein sequence ID" value="GAG86809.1"/>
    <property type="molecule type" value="Genomic_DNA"/>
</dbReference>
<reference evidence="2" key="1">
    <citation type="journal article" date="2014" name="Front. Microbiol.">
        <title>High frequency of phylogenetically diverse reductive dehalogenase-homologous genes in deep subseafloor sedimentary metagenomes.</title>
        <authorList>
            <person name="Kawai M."/>
            <person name="Futagami T."/>
            <person name="Toyoda A."/>
            <person name="Takaki Y."/>
            <person name="Nishi S."/>
            <person name="Hori S."/>
            <person name="Arai W."/>
            <person name="Tsubouchi T."/>
            <person name="Morono Y."/>
            <person name="Uchiyama I."/>
            <person name="Ito T."/>
            <person name="Fujiyama A."/>
            <person name="Inagaki F."/>
            <person name="Takami H."/>
        </authorList>
    </citation>
    <scope>NUCLEOTIDE SEQUENCE</scope>
    <source>
        <strain evidence="2">Expedition CK06-06</strain>
    </source>
</reference>
<name>X1AUX9_9ZZZZ</name>
<feature type="compositionally biased region" description="Polar residues" evidence="1">
    <location>
        <begin position="54"/>
        <end position="71"/>
    </location>
</feature>
<feature type="non-terminal residue" evidence="2">
    <location>
        <position position="130"/>
    </location>
</feature>
<protein>
    <submittedName>
        <fullName evidence="2">Uncharacterized protein</fullName>
    </submittedName>
</protein>